<evidence type="ECO:0000256" key="3">
    <source>
        <dbReference type="SAM" id="MobiDB-lite"/>
    </source>
</evidence>
<evidence type="ECO:0000256" key="2">
    <source>
        <dbReference type="ARBA" id="ARBA00022946"/>
    </source>
</evidence>
<dbReference type="AlphaFoldDB" id="A0A8D2JCK0"/>
<dbReference type="GO" id="GO:0003676">
    <property type="term" value="F:nucleic acid binding"/>
    <property type="evidence" value="ECO:0007669"/>
    <property type="project" value="InterPro"/>
</dbReference>
<reference evidence="4" key="2">
    <citation type="submission" date="2025-09" db="UniProtKB">
        <authorList>
            <consortium name="Ensembl"/>
        </authorList>
    </citation>
    <scope>IDENTIFICATION</scope>
</reference>
<dbReference type="InterPro" id="IPR038538">
    <property type="entry name" value="MTERF_sf"/>
</dbReference>
<dbReference type="OrthoDB" id="9991972at2759"/>
<name>A0A8D2JCK0_SCIVU</name>
<evidence type="ECO:0000256" key="1">
    <source>
        <dbReference type="ARBA" id="ARBA00007692"/>
    </source>
</evidence>
<dbReference type="SMART" id="SM00733">
    <property type="entry name" value="Mterf"/>
    <property type="match status" value="2"/>
</dbReference>
<dbReference type="GeneTree" id="ENSGT00460000041648"/>
<keyword evidence="5" id="KW-1185">Reference proteome</keyword>
<reference evidence="4" key="1">
    <citation type="submission" date="2025-08" db="UniProtKB">
        <authorList>
            <consortium name="Ensembl"/>
        </authorList>
    </citation>
    <scope>IDENTIFICATION</scope>
</reference>
<protein>
    <submittedName>
        <fullName evidence="4">Mitochondrial transcription termination factor 4</fullName>
    </submittedName>
</protein>
<accession>A0A8D2JCK0</accession>
<sequence length="246" mass="27788">MAALGRQVLDWQLLVRPTWACLARRTSHPPEQRRTTASLRKPTTASGGASLEAFSAGPRDRVQDPRRRTRPVQCRPEKRSTPVDSGSLELEKVISSLLDMGFTDAHLKDLLGILPGPNPQQWLDIVSELILLGLNPEPACVVLKKSPQLLKLPVTQMKKRSSYLRKLGLEEGKLRRVLHHCPEVFTMHQRDIDDIVRLLKEKCLFTTQQVTEILHRCPGVLREDPRELEYKFQVSTADVAGKAGRE</sequence>
<feature type="compositionally biased region" description="Polar residues" evidence="3">
    <location>
        <begin position="35"/>
        <end position="47"/>
    </location>
</feature>
<comment type="similarity">
    <text evidence="1">Belongs to the mTERF family.</text>
</comment>
<dbReference type="Gene3D" id="1.25.70.10">
    <property type="entry name" value="Transcription termination factor 3, mitochondrial"/>
    <property type="match status" value="1"/>
</dbReference>
<dbReference type="Pfam" id="PF02536">
    <property type="entry name" value="mTERF"/>
    <property type="match status" value="1"/>
</dbReference>
<feature type="region of interest" description="Disordered" evidence="3">
    <location>
        <begin position="25"/>
        <end position="85"/>
    </location>
</feature>
<proteinExistence type="inferred from homology"/>
<dbReference type="InterPro" id="IPR003690">
    <property type="entry name" value="MTERF"/>
</dbReference>
<dbReference type="Proteomes" id="UP000694564">
    <property type="component" value="Chromosome 3"/>
</dbReference>
<evidence type="ECO:0000313" key="5">
    <source>
        <dbReference type="Proteomes" id="UP000694564"/>
    </source>
</evidence>
<evidence type="ECO:0000313" key="4">
    <source>
        <dbReference type="Ensembl" id="ENSSVLP00005013741.1"/>
    </source>
</evidence>
<dbReference type="Ensembl" id="ENSSVLT00005015204.1">
    <property type="protein sequence ID" value="ENSSVLP00005013741.1"/>
    <property type="gene ID" value="ENSSVLG00005010874.1"/>
</dbReference>
<keyword evidence="2" id="KW-0809">Transit peptide</keyword>
<organism evidence="4 5">
    <name type="scientific">Sciurus vulgaris</name>
    <name type="common">Eurasian red squirrel</name>
    <dbReference type="NCBI Taxonomy" id="55149"/>
    <lineage>
        <taxon>Eukaryota</taxon>
        <taxon>Metazoa</taxon>
        <taxon>Chordata</taxon>
        <taxon>Craniata</taxon>
        <taxon>Vertebrata</taxon>
        <taxon>Euteleostomi</taxon>
        <taxon>Mammalia</taxon>
        <taxon>Eutheria</taxon>
        <taxon>Euarchontoglires</taxon>
        <taxon>Glires</taxon>
        <taxon>Rodentia</taxon>
        <taxon>Sciuromorpha</taxon>
        <taxon>Sciuridae</taxon>
        <taxon>Sciurinae</taxon>
        <taxon>Sciurini</taxon>
        <taxon>Sciurus</taxon>
    </lineage>
</organism>
<gene>
    <name evidence="4" type="primary">MTERF4</name>
</gene>